<evidence type="ECO:0000313" key="6">
    <source>
        <dbReference type="Proteomes" id="UP000033047"/>
    </source>
</evidence>
<feature type="signal peptide" evidence="1">
    <location>
        <begin position="1"/>
        <end position="23"/>
    </location>
</feature>
<dbReference type="PATRIC" id="fig|927665.4.peg.3771"/>
<evidence type="ECO:0000259" key="2">
    <source>
        <dbReference type="Pfam" id="PF01841"/>
    </source>
</evidence>
<dbReference type="AlphaFoldDB" id="A0A0F5IXF9"/>
<feature type="chain" id="PRO_5002488695" description="DUF3857 domain-containing protein" evidence="1">
    <location>
        <begin position="24"/>
        <end position="585"/>
    </location>
</feature>
<feature type="domain" description="Transglutaminase-like" evidence="2">
    <location>
        <begin position="253"/>
        <end position="336"/>
    </location>
</feature>
<dbReference type="InterPro" id="IPR002931">
    <property type="entry name" value="Transglutaminase-like"/>
</dbReference>
<comment type="caution">
    <text evidence="5">The sequence shown here is derived from an EMBL/GenBank/DDBJ whole genome shotgun (WGS) entry which is preliminary data.</text>
</comment>
<dbReference type="Gene3D" id="2.60.40.3140">
    <property type="match status" value="1"/>
</dbReference>
<protein>
    <recommendedName>
        <fullName evidence="7">DUF3857 domain-containing protein</fullName>
    </recommendedName>
</protein>
<dbReference type="InterPro" id="IPR038765">
    <property type="entry name" value="Papain-like_cys_pep_sf"/>
</dbReference>
<proteinExistence type="predicted"/>
<feature type="domain" description="DUF3857" evidence="3">
    <location>
        <begin position="40"/>
        <end position="207"/>
    </location>
</feature>
<keyword evidence="1" id="KW-0732">Signal</keyword>
<dbReference type="Pfam" id="PF01841">
    <property type="entry name" value="Transglut_core"/>
    <property type="match status" value="1"/>
</dbReference>
<accession>A0A0F5IXF9</accession>
<dbReference type="STRING" id="927665.HMPREF1535_03665"/>
<dbReference type="Proteomes" id="UP000033047">
    <property type="component" value="Unassembled WGS sequence"/>
</dbReference>
<name>A0A0F5IXF9_9BACT</name>
<dbReference type="Pfam" id="PF12970">
    <property type="entry name" value="DUF3858"/>
    <property type="match status" value="1"/>
</dbReference>
<reference evidence="5 6" key="1">
    <citation type="submission" date="2013-04" db="EMBL/GenBank/DDBJ databases">
        <title>The Genome Sequence of Parabacteroides goldsteinii DSM 19448.</title>
        <authorList>
            <consortium name="The Broad Institute Genomics Platform"/>
            <person name="Earl A."/>
            <person name="Ward D."/>
            <person name="Feldgarden M."/>
            <person name="Gevers D."/>
            <person name="Martens E."/>
            <person name="Sakamoto M."/>
            <person name="Benno Y."/>
            <person name="Song Y."/>
            <person name="Liu C."/>
            <person name="Lee J."/>
            <person name="Bolanos M."/>
            <person name="Vaisanen M.L."/>
            <person name="Finegold S.M."/>
            <person name="Walker B."/>
            <person name="Young S."/>
            <person name="Zeng Q."/>
            <person name="Gargeya S."/>
            <person name="Fitzgerald M."/>
            <person name="Haas B."/>
            <person name="Abouelleil A."/>
            <person name="Allen A.W."/>
            <person name="Alvarado L."/>
            <person name="Arachchi H.M."/>
            <person name="Berlin A.M."/>
            <person name="Chapman S.B."/>
            <person name="Gainer-Dewar J."/>
            <person name="Goldberg J."/>
            <person name="Griggs A."/>
            <person name="Gujja S."/>
            <person name="Hansen M."/>
            <person name="Howarth C."/>
            <person name="Imamovic A."/>
            <person name="Ireland A."/>
            <person name="Larimer J."/>
            <person name="McCowan C."/>
            <person name="Murphy C."/>
            <person name="Pearson M."/>
            <person name="Poon T.W."/>
            <person name="Priest M."/>
            <person name="Roberts A."/>
            <person name="Saif S."/>
            <person name="Shea T."/>
            <person name="Sisk P."/>
            <person name="Sykes S."/>
            <person name="Wortman J."/>
            <person name="Nusbaum C."/>
            <person name="Birren B."/>
        </authorList>
    </citation>
    <scope>NUCLEOTIDE SEQUENCE [LARGE SCALE GENOMIC DNA]</scope>
    <source>
        <strain evidence="5 6">DSM 19448</strain>
    </source>
</reference>
<dbReference type="SUPFAM" id="SSF54001">
    <property type="entry name" value="Cysteine proteinases"/>
    <property type="match status" value="1"/>
</dbReference>
<organism evidence="5 6">
    <name type="scientific">Parabacteroides goldsteinii DSM 19448 = WAL 12034</name>
    <dbReference type="NCBI Taxonomy" id="927665"/>
    <lineage>
        <taxon>Bacteria</taxon>
        <taxon>Pseudomonadati</taxon>
        <taxon>Bacteroidota</taxon>
        <taxon>Bacteroidia</taxon>
        <taxon>Bacteroidales</taxon>
        <taxon>Tannerellaceae</taxon>
        <taxon>Parabacteroides</taxon>
    </lineage>
</organism>
<feature type="domain" description="DUF3858" evidence="4">
    <location>
        <begin position="467"/>
        <end position="581"/>
    </location>
</feature>
<dbReference type="Pfam" id="PF12969">
    <property type="entry name" value="DUF3857"/>
    <property type="match status" value="1"/>
</dbReference>
<gene>
    <name evidence="5" type="ORF">HMPREF1535_03665</name>
</gene>
<sequence length="585" mass="63056">MTNILHKLALLLCLLAITASAFAGPEAEYKKLSKAYTLNADGSQEFRYNMELTLFTHTAMNGTYGESFIVYNPQYQELKINSSYTKQKDGNIVKTPDNAFVEVLPRTAADAPAYNHLKEMVVVHTGLELGATIYLDYTLTSKPGYLPELDIYNELLQTSPVKEYTISLSAPESKPLSYTLQYNNAKPAVTTANGMKTVTWKLQNLPASSRDPFVSAANGDVPFLTATTYASNGDALKALYAQFTPASDVQLTAIAENLTEGKKNDTEKLQAILKHVTENLGYSRLSLPDAGYKIRSASDVIYSAYGTEAEKTNLLNGLLNAAGIKAETAASYSVNAEPASCGLSAIKELVVIANADGKQYIMSPSSNKMAAAGSNNLTPVISLTKAGTPVTISTPSTDLTYKVTLSVSPEKADAKVDATIGNAYLPYYGAYLSTYAGADKEAKESKTGNGTTISYTASQPLKANNGYVMVSLPDAPVSLAHSYYCNMNSSRKENLLLPCKANERYTYTVQVPEGMKLATPEAVKTIENAAGKVVISVKQNGNNAEVERSLLLNKQLYTPAEFGNLRSLLTEWGNQSGKTLLLSIN</sequence>
<dbReference type="EMBL" id="AQHV01000016">
    <property type="protein sequence ID" value="KKB50316.1"/>
    <property type="molecule type" value="Genomic_DNA"/>
</dbReference>
<evidence type="ECO:0000259" key="3">
    <source>
        <dbReference type="Pfam" id="PF12969"/>
    </source>
</evidence>
<dbReference type="Gene3D" id="2.60.120.1130">
    <property type="match status" value="1"/>
</dbReference>
<dbReference type="RefSeq" id="WP_046147040.1">
    <property type="nucleotide sequence ID" value="NZ_KQ033913.1"/>
</dbReference>
<dbReference type="InterPro" id="IPR024618">
    <property type="entry name" value="DUF3857"/>
</dbReference>
<dbReference type="Gene3D" id="3.10.620.30">
    <property type="match status" value="1"/>
</dbReference>
<evidence type="ECO:0008006" key="7">
    <source>
        <dbReference type="Google" id="ProtNLM"/>
    </source>
</evidence>
<dbReference type="InterPro" id="IPR024544">
    <property type="entry name" value="DUF3858"/>
</dbReference>
<dbReference type="HOGENOM" id="CLU_499373_0_0_10"/>
<evidence type="ECO:0000313" key="5">
    <source>
        <dbReference type="EMBL" id="KKB50316.1"/>
    </source>
</evidence>
<evidence type="ECO:0000259" key="4">
    <source>
        <dbReference type="Pfam" id="PF12970"/>
    </source>
</evidence>
<evidence type="ECO:0000256" key="1">
    <source>
        <dbReference type="SAM" id="SignalP"/>
    </source>
</evidence>